<evidence type="ECO:0000313" key="2">
    <source>
        <dbReference type="Proteomes" id="UP000031202"/>
    </source>
</evidence>
<organism evidence="1 2">
    <name type="scientific">Microbacterium hominis</name>
    <dbReference type="NCBI Taxonomy" id="162426"/>
    <lineage>
        <taxon>Bacteria</taxon>
        <taxon>Bacillati</taxon>
        <taxon>Actinomycetota</taxon>
        <taxon>Actinomycetes</taxon>
        <taxon>Micrococcales</taxon>
        <taxon>Microbacteriaceae</taxon>
        <taxon>Microbacterium</taxon>
    </lineage>
</organism>
<sequence length="89" mass="8675">MPDLDIDMDHLDVASTLLRSAGDAVAGACGPTGACGSATVESALAEVDGIVRVALDALADVSQQLARDVAGAAQTFTDAESALATAAGS</sequence>
<protein>
    <submittedName>
        <fullName evidence="1">Uncharacterized protein</fullName>
    </submittedName>
</protein>
<dbReference type="EMBL" id="JWSZ01000003">
    <property type="protein sequence ID" value="KIC59475.1"/>
    <property type="molecule type" value="Genomic_DNA"/>
</dbReference>
<accession>A0A0B4D5L3</accession>
<proteinExistence type="predicted"/>
<comment type="caution">
    <text evidence="1">The sequence shown here is derived from an EMBL/GenBank/DDBJ whole genome shotgun (WGS) entry which is preliminary data.</text>
</comment>
<evidence type="ECO:0000313" key="1">
    <source>
        <dbReference type="EMBL" id="KIC59475.1"/>
    </source>
</evidence>
<reference evidence="1 2" key="1">
    <citation type="submission" date="2014-12" db="EMBL/GenBank/DDBJ databases">
        <title>Genome sequencing of Microbacterium hominis TPW29.</title>
        <authorList>
            <person name="Tan P.W."/>
            <person name="Chan K.-G."/>
        </authorList>
    </citation>
    <scope>NUCLEOTIDE SEQUENCE [LARGE SCALE GENOMIC DNA]</scope>
    <source>
        <strain evidence="1 2">TPW29</strain>
    </source>
</reference>
<name>A0A0B4D5L3_9MICO</name>
<dbReference type="RefSeq" id="WP_039412906.1">
    <property type="nucleotide sequence ID" value="NZ_JWSZ01000003.1"/>
</dbReference>
<dbReference type="Proteomes" id="UP000031202">
    <property type="component" value="Unassembled WGS sequence"/>
</dbReference>
<gene>
    <name evidence="1" type="ORF">RM52_03165</name>
</gene>
<dbReference type="AlphaFoldDB" id="A0A0B4D5L3"/>